<name>A0A974HAJ3_XENLA</name>
<dbReference type="AlphaFoldDB" id="A0A974HAJ3"/>
<reference evidence="2" key="1">
    <citation type="journal article" date="2016" name="Nature">
        <title>Genome evolution in the allotetraploid frog Xenopus laevis.</title>
        <authorList>
            <person name="Session A.M."/>
            <person name="Uno Y."/>
            <person name="Kwon T."/>
            <person name="Chapman J.A."/>
            <person name="Toyoda A."/>
            <person name="Takahashi S."/>
            <person name="Fukui A."/>
            <person name="Hikosaka A."/>
            <person name="Suzuki A."/>
            <person name="Kondo M."/>
            <person name="van Heeringen S.J."/>
            <person name="Quigley I."/>
            <person name="Heinz S."/>
            <person name="Ogino H."/>
            <person name="Ochi H."/>
            <person name="Hellsten U."/>
            <person name="Lyons J.B."/>
            <person name="Simakov O."/>
            <person name="Putnam N."/>
            <person name="Stites J."/>
            <person name="Kuroki Y."/>
            <person name="Tanaka T."/>
            <person name="Michiue T."/>
            <person name="Watanabe M."/>
            <person name="Bogdanovic O."/>
            <person name="Lister R."/>
            <person name="Georgiou G."/>
            <person name="Paranjpe S.S."/>
            <person name="van Kruijsbergen I."/>
            <person name="Shu S."/>
            <person name="Carlson J."/>
            <person name="Kinoshita T."/>
            <person name="Ohta Y."/>
            <person name="Mawaribuchi S."/>
            <person name="Jenkins J."/>
            <person name="Grimwood J."/>
            <person name="Schmutz J."/>
            <person name="Mitros T."/>
            <person name="Mozaffari S.V."/>
            <person name="Suzuki Y."/>
            <person name="Haramoto Y."/>
            <person name="Yamamoto T.S."/>
            <person name="Takagi C."/>
            <person name="Heald R."/>
            <person name="Miller K."/>
            <person name="Haudenschild C."/>
            <person name="Kitzman J."/>
            <person name="Nakayama T."/>
            <person name="Izutsu Y."/>
            <person name="Robert J."/>
            <person name="Fortriede J."/>
            <person name="Burns K."/>
            <person name="Lotay V."/>
            <person name="Karimi K."/>
            <person name="Yasuoka Y."/>
            <person name="Dichmann D.S."/>
            <person name="Flajnik M.F."/>
            <person name="Houston D.W."/>
            <person name="Shendure J."/>
            <person name="DuPasquier L."/>
            <person name="Vize P.D."/>
            <person name="Zorn A.M."/>
            <person name="Ito M."/>
            <person name="Marcotte E.M."/>
            <person name="Wallingford J.B."/>
            <person name="Ito Y."/>
            <person name="Asashima M."/>
            <person name="Ueno N."/>
            <person name="Matsuda Y."/>
            <person name="Veenstra G.J."/>
            <person name="Fujiyama A."/>
            <person name="Harland R.M."/>
            <person name="Taira M."/>
            <person name="Rokhsar D.S."/>
        </authorList>
    </citation>
    <scope>NUCLEOTIDE SEQUENCE [LARGE SCALE GENOMIC DNA]</scope>
    <source>
        <strain evidence="2">J</strain>
    </source>
</reference>
<accession>A0A974HAJ3</accession>
<dbReference type="EMBL" id="CM004479">
    <property type="protein sequence ID" value="OCT70396.1"/>
    <property type="molecule type" value="Genomic_DNA"/>
</dbReference>
<sequence length="77" mass="8849">MGWRGMPTPDRVTAGKRGALPHQRALLWISGRDTVLGVPGVGTKARERTKGPWRHRECLIKKDRVPELERKQVPRDW</sequence>
<protein>
    <submittedName>
        <fullName evidence="1">Uncharacterized protein</fullName>
    </submittedName>
</protein>
<dbReference type="Proteomes" id="UP000694892">
    <property type="component" value="Chromosome 7S"/>
</dbReference>
<organism evidence="1 2">
    <name type="scientific">Xenopus laevis</name>
    <name type="common">African clawed frog</name>
    <dbReference type="NCBI Taxonomy" id="8355"/>
    <lineage>
        <taxon>Eukaryota</taxon>
        <taxon>Metazoa</taxon>
        <taxon>Chordata</taxon>
        <taxon>Craniata</taxon>
        <taxon>Vertebrata</taxon>
        <taxon>Euteleostomi</taxon>
        <taxon>Amphibia</taxon>
        <taxon>Batrachia</taxon>
        <taxon>Anura</taxon>
        <taxon>Pipoidea</taxon>
        <taxon>Pipidae</taxon>
        <taxon>Xenopodinae</taxon>
        <taxon>Xenopus</taxon>
        <taxon>Xenopus</taxon>
    </lineage>
</organism>
<evidence type="ECO:0000313" key="1">
    <source>
        <dbReference type="EMBL" id="OCT70396.1"/>
    </source>
</evidence>
<evidence type="ECO:0000313" key="2">
    <source>
        <dbReference type="Proteomes" id="UP000694892"/>
    </source>
</evidence>
<gene>
    <name evidence="1" type="ORF">XELAEV_18037314mg</name>
</gene>
<proteinExistence type="predicted"/>